<dbReference type="RefSeq" id="XP_021818789.1">
    <property type="nucleotide sequence ID" value="XM_021963097.1"/>
</dbReference>
<gene>
    <name evidence="2" type="primary">LOC110760775</name>
</gene>
<accession>A0A6P5SRK3</accession>
<dbReference type="GeneID" id="110760775"/>
<keyword evidence="1" id="KW-1185">Reference proteome</keyword>
<evidence type="ECO:0000313" key="2">
    <source>
        <dbReference type="RefSeq" id="XP_021818789.1"/>
    </source>
</evidence>
<organism evidence="1 2">
    <name type="scientific">Prunus avium</name>
    <name type="common">Cherry</name>
    <name type="synonym">Cerasus avium</name>
    <dbReference type="NCBI Taxonomy" id="42229"/>
    <lineage>
        <taxon>Eukaryota</taxon>
        <taxon>Viridiplantae</taxon>
        <taxon>Streptophyta</taxon>
        <taxon>Embryophyta</taxon>
        <taxon>Tracheophyta</taxon>
        <taxon>Spermatophyta</taxon>
        <taxon>Magnoliopsida</taxon>
        <taxon>eudicotyledons</taxon>
        <taxon>Gunneridae</taxon>
        <taxon>Pentapetalae</taxon>
        <taxon>rosids</taxon>
        <taxon>fabids</taxon>
        <taxon>Rosales</taxon>
        <taxon>Rosaceae</taxon>
        <taxon>Amygdaloideae</taxon>
        <taxon>Amygdaleae</taxon>
        <taxon>Prunus</taxon>
    </lineage>
</organism>
<proteinExistence type="predicted"/>
<protein>
    <submittedName>
        <fullName evidence="2">Uncharacterized protein LOC110760775</fullName>
    </submittedName>
</protein>
<dbReference type="Proteomes" id="UP000515124">
    <property type="component" value="Unplaced"/>
</dbReference>
<name>A0A6P5SRK3_PRUAV</name>
<reference evidence="2" key="1">
    <citation type="submission" date="2025-08" db="UniProtKB">
        <authorList>
            <consortium name="RefSeq"/>
        </authorList>
    </citation>
    <scope>IDENTIFICATION</scope>
</reference>
<dbReference type="AlphaFoldDB" id="A0A6P5SRK3"/>
<sequence length="126" mass="14880">MASLSSHSHFTSDWNLKSPVRQSWKILDKKKRTNEFSICLYSLILRLLVLDFCFLWKIEFLHQNTLTSFQIMETENLTKHAGQQSLSQEFLQDLATSFRVDIKEFRECRCAELEGVLFSNNNNEDR</sequence>
<dbReference type="KEGG" id="pavi:110760775"/>
<evidence type="ECO:0000313" key="1">
    <source>
        <dbReference type="Proteomes" id="UP000515124"/>
    </source>
</evidence>